<feature type="compositionally biased region" description="Basic and acidic residues" evidence="2">
    <location>
        <begin position="861"/>
        <end position="872"/>
    </location>
</feature>
<evidence type="ECO:0000313" key="3">
    <source>
        <dbReference type="EMBL" id="KIM24680.1"/>
    </source>
</evidence>
<keyword evidence="1" id="KW-0175">Coiled coil</keyword>
<feature type="region of interest" description="Disordered" evidence="2">
    <location>
        <begin position="1"/>
        <end position="118"/>
    </location>
</feature>
<feature type="compositionally biased region" description="Low complexity" evidence="2">
    <location>
        <begin position="74"/>
        <end position="85"/>
    </location>
</feature>
<protein>
    <submittedName>
        <fullName evidence="3">Uncharacterized protein</fullName>
    </submittedName>
</protein>
<feature type="compositionally biased region" description="Low complexity" evidence="2">
    <location>
        <begin position="94"/>
        <end position="111"/>
    </location>
</feature>
<dbReference type="Proteomes" id="UP000054097">
    <property type="component" value="Unassembled WGS sequence"/>
</dbReference>
<feature type="region of interest" description="Disordered" evidence="2">
    <location>
        <begin position="755"/>
        <end position="787"/>
    </location>
</feature>
<feature type="compositionally biased region" description="Polar residues" evidence="2">
    <location>
        <begin position="1"/>
        <end position="15"/>
    </location>
</feature>
<accession>A0A0C3AJA6</accession>
<reference evidence="3 4" key="1">
    <citation type="submission" date="2014-04" db="EMBL/GenBank/DDBJ databases">
        <authorList>
            <consortium name="DOE Joint Genome Institute"/>
            <person name="Kuo A."/>
            <person name="Zuccaro A."/>
            <person name="Kohler A."/>
            <person name="Nagy L.G."/>
            <person name="Floudas D."/>
            <person name="Copeland A."/>
            <person name="Barry K.W."/>
            <person name="Cichocki N."/>
            <person name="Veneault-Fourrey C."/>
            <person name="LaButti K."/>
            <person name="Lindquist E.A."/>
            <person name="Lipzen A."/>
            <person name="Lundell T."/>
            <person name="Morin E."/>
            <person name="Murat C."/>
            <person name="Sun H."/>
            <person name="Tunlid A."/>
            <person name="Henrissat B."/>
            <person name="Grigoriev I.V."/>
            <person name="Hibbett D.S."/>
            <person name="Martin F."/>
            <person name="Nordberg H.P."/>
            <person name="Cantor M.N."/>
            <person name="Hua S.X."/>
        </authorList>
    </citation>
    <scope>NUCLEOTIDE SEQUENCE [LARGE SCALE GENOMIC DNA]</scope>
    <source>
        <strain evidence="3 4">MAFF 305830</strain>
    </source>
</reference>
<evidence type="ECO:0000256" key="2">
    <source>
        <dbReference type="SAM" id="MobiDB-lite"/>
    </source>
</evidence>
<dbReference type="EMBL" id="KN824321">
    <property type="protein sequence ID" value="KIM24680.1"/>
    <property type="molecule type" value="Genomic_DNA"/>
</dbReference>
<sequence length="968" mass="109378">MSLRSPQSERINSIFQKRHPGTRVRSSGPATPPATTSLHQLVLPSGANASTGNVSITSSPATTITTGVSISPRSSASLESLGLTEGETEGEDLTGGTFASTSTSTSASASAEEAEPQDDDFAAANASAGTIRSHRSPRANNTGTIKGKASQGSFAYMGILITENEEMHKQNELLRTQITQLKAAASEAERLKKQMMTRKEMTMRKEKVVSTKSSQLLQVPSSSRVRTADELQKKLDRKREKHEITRRKLAWTQKQWASADYIGTVFATCFKQQRTLADERGQAIESLKIKNGELESRNQELDALLLGVTSDRDAMSLEREALKEAAAITQARLSELVELNAQAQERITRLEAQSSVLEERCALVETKNKELQDKNAAQAEENVRLAEQRAQIIDENTRLADKDSYYRHTNAKLLDKNARLALTVDELQTRTEELGSQMEGLEARNEELCETIRLLQEREEELEVMVEESKGEIADMQTVLDELEYAYNELRTGGSTGVSARGYHDADRASVTSDDMDLAGLEEAANAVGEDGEYLEENDNDVTPSKSRSHRRSNTFDRASTPSDIDTTDPVIVAAQIKRFQCIVDEYRETRAVVRSERHALEERAAEIDAIEDDLQKRLDEYKEISIDFRQRESDFFANCEAREREFLDLSDEYERWRMDCEVRELDVEEDRIEIWRFRNEVEARLARCIKREEVVRRREGEVRWRMMCLDGAFKAAEGECSCWRCLEKPAELFPPTPPLNFEWLDEEYEKMYGSPRRGRGLDGRQLPEQEEQTEESARKREEEMDERYLREELDDAPFEFDGRDAVKQYLAEQERHERDRREDEYVDMEEEAERIRLSAEAYDVVVRERVAELIRQADEKRRKLKEREERAAAGAGDGEIQGVYDDDLAKLNVDGLHGLGLVPHPDSYPDQYVEEEASSATLEPTSTASASSSSTSNALADSSATRELREDGTEGGLASSWEEVRKD</sequence>
<feature type="compositionally biased region" description="Polar residues" evidence="2">
    <location>
        <begin position="24"/>
        <end position="39"/>
    </location>
</feature>
<feature type="region of interest" description="Disordered" evidence="2">
    <location>
        <begin position="527"/>
        <end position="563"/>
    </location>
</feature>
<keyword evidence="4" id="KW-1185">Reference proteome</keyword>
<feature type="region of interest" description="Disordered" evidence="2">
    <location>
        <begin position="128"/>
        <end position="147"/>
    </location>
</feature>
<evidence type="ECO:0000256" key="1">
    <source>
        <dbReference type="SAM" id="Coils"/>
    </source>
</evidence>
<reference evidence="4" key="2">
    <citation type="submission" date="2015-01" db="EMBL/GenBank/DDBJ databases">
        <title>Evolutionary Origins and Diversification of the Mycorrhizal Mutualists.</title>
        <authorList>
            <consortium name="DOE Joint Genome Institute"/>
            <consortium name="Mycorrhizal Genomics Consortium"/>
            <person name="Kohler A."/>
            <person name="Kuo A."/>
            <person name="Nagy L.G."/>
            <person name="Floudas D."/>
            <person name="Copeland A."/>
            <person name="Barry K.W."/>
            <person name="Cichocki N."/>
            <person name="Veneault-Fourrey C."/>
            <person name="LaButti K."/>
            <person name="Lindquist E.A."/>
            <person name="Lipzen A."/>
            <person name="Lundell T."/>
            <person name="Morin E."/>
            <person name="Murat C."/>
            <person name="Riley R."/>
            <person name="Ohm R."/>
            <person name="Sun H."/>
            <person name="Tunlid A."/>
            <person name="Henrissat B."/>
            <person name="Grigoriev I.V."/>
            <person name="Hibbett D.S."/>
            <person name="Martin F."/>
        </authorList>
    </citation>
    <scope>NUCLEOTIDE SEQUENCE [LARGE SCALE GENOMIC DNA]</scope>
    <source>
        <strain evidence="4">MAFF 305830</strain>
    </source>
</reference>
<dbReference type="OrthoDB" id="3217387at2759"/>
<feature type="compositionally biased region" description="Low complexity" evidence="2">
    <location>
        <begin position="55"/>
        <end position="66"/>
    </location>
</feature>
<dbReference type="STRING" id="933852.A0A0C3AJA6"/>
<feature type="coiled-coil region" evidence="1">
    <location>
        <begin position="164"/>
        <end position="198"/>
    </location>
</feature>
<feature type="region of interest" description="Disordered" evidence="2">
    <location>
        <begin position="907"/>
        <end position="968"/>
    </location>
</feature>
<name>A0A0C3AJA6_SERVB</name>
<feature type="coiled-coil region" evidence="1">
    <location>
        <begin position="284"/>
        <end position="486"/>
    </location>
</feature>
<organism evidence="3 4">
    <name type="scientific">Serendipita vermifera MAFF 305830</name>
    <dbReference type="NCBI Taxonomy" id="933852"/>
    <lineage>
        <taxon>Eukaryota</taxon>
        <taxon>Fungi</taxon>
        <taxon>Dikarya</taxon>
        <taxon>Basidiomycota</taxon>
        <taxon>Agaricomycotina</taxon>
        <taxon>Agaricomycetes</taxon>
        <taxon>Sebacinales</taxon>
        <taxon>Serendipitaceae</taxon>
        <taxon>Serendipita</taxon>
    </lineage>
</organism>
<proteinExistence type="predicted"/>
<feature type="region of interest" description="Disordered" evidence="2">
    <location>
        <begin position="861"/>
        <end position="881"/>
    </location>
</feature>
<feature type="compositionally biased region" description="Basic and acidic residues" evidence="2">
    <location>
        <begin position="776"/>
        <end position="787"/>
    </location>
</feature>
<dbReference type="HOGENOM" id="CLU_306119_0_0_1"/>
<gene>
    <name evidence="3" type="ORF">M408DRAFT_17531</name>
</gene>
<dbReference type="AlphaFoldDB" id="A0A0C3AJA6"/>
<feature type="compositionally biased region" description="Low complexity" evidence="2">
    <location>
        <begin position="919"/>
        <end position="944"/>
    </location>
</feature>
<feature type="compositionally biased region" description="Acidic residues" evidence="2">
    <location>
        <begin position="530"/>
        <end position="540"/>
    </location>
</feature>
<evidence type="ECO:0000313" key="4">
    <source>
        <dbReference type="Proteomes" id="UP000054097"/>
    </source>
</evidence>